<gene>
    <name evidence="5" type="ORF">LSAA_10875</name>
</gene>
<keyword evidence="6" id="KW-1185">Reference proteome</keyword>
<dbReference type="Proteomes" id="UP000675881">
    <property type="component" value="Chromosome 5"/>
</dbReference>
<keyword evidence="2" id="KW-0677">Repeat</keyword>
<dbReference type="PANTHER" id="PTHR11219:SF72">
    <property type="entry name" value="TENEURIN-M"/>
    <property type="match status" value="1"/>
</dbReference>
<evidence type="ECO:0000259" key="4">
    <source>
        <dbReference type="Pfam" id="PF15636"/>
    </source>
</evidence>
<dbReference type="PANTHER" id="PTHR11219">
    <property type="entry name" value="TENEURIN AND N-ACETYLGLUCOSAMINE-1-PHOSPHODIESTER ALPHA-N-ACETYLGLUCOSAMINIDASE"/>
    <property type="match status" value="1"/>
</dbReference>
<dbReference type="OrthoDB" id="442731at2759"/>
<keyword evidence="3" id="KW-1015">Disulfide bond</keyword>
<dbReference type="InterPro" id="IPR028916">
    <property type="entry name" value="Tox-GHH_dom"/>
</dbReference>
<dbReference type="InterPro" id="IPR051216">
    <property type="entry name" value="Teneurin"/>
</dbReference>
<evidence type="ECO:0000256" key="3">
    <source>
        <dbReference type="ARBA" id="ARBA00023157"/>
    </source>
</evidence>
<evidence type="ECO:0000256" key="2">
    <source>
        <dbReference type="ARBA" id="ARBA00022737"/>
    </source>
</evidence>
<protein>
    <submittedName>
        <fullName evidence="5">(salmon louse) hypothetical protein</fullName>
    </submittedName>
</protein>
<keyword evidence="1" id="KW-0245">EGF-like domain</keyword>
<feature type="domain" description="Tox-GHH" evidence="4">
    <location>
        <begin position="112"/>
        <end position="186"/>
    </location>
</feature>
<dbReference type="AlphaFoldDB" id="A0A7R8CW90"/>
<dbReference type="GO" id="GO:0008045">
    <property type="term" value="P:motor neuron axon guidance"/>
    <property type="evidence" value="ECO:0007669"/>
    <property type="project" value="TreeGrafter"/>
</dbReference>
<dbReference type="EMBL" id="HG994584">
    <property type="protein sequence ID" value="CAF2951121.1"/>
    <property type="molecule type" value="Genomic_DNA"/>
</dbReference>
<reference evidence="5" key="1">
    <citation type="submission" date="2021-02" db="EMBL/GenBank/DDBJ databases">
        <authorList>
            <person name="Bekaert M."/>
        </authorList>
    </citation>
    <scope>NUCLEOTIDE SEQUENCE</scope>
    <source>
        <strain evidence="5">IoA-00</strain>
    </source>
</reference>
<evidence type="ECO:0000256" key="1">
    <source>
        <dbReference type="ARBA" id="ARBA00022536"/>
    </source>
</evidence>
<evidence type="ECO:0000313" key="6">
    <source>
        <dbReference type="Proteomes" id="UP000675881"/>
    </source>
</evidence>
<sequence>MNLNLPNFSPRIATKSSSFGEGLLLSDVEGRARVTLVDGVRGDVVQSVFGSILNASSVLDISIAGKEMFYFLKDDDRSFNDDLQELQRLSGSYNVTNEPVRPVGKQNLCSEQSARKIAVQRAWIREINRVKSGFIGGVSGTSTWSPAERNEIVSKGEVRGYQSVDIFNVHKYPQLIGQSSNVIFLKEADAQIWRARRRKY</sequence>
<dbReference type="Pfam" id="PF15636">
    <property type="entry name" value="Tox-GHH"/>
    <property type="match status" value="1"/>
</dbReference>
<organism evidence="5 6">
    <name type="scientific">Lepeophtheirus salmonis</name>
    <name type="common">Salmon louse</name>
    <name type="synonym">Caligus salmonis</name>
    <dbReference type="NCBI Taxonomy" id="72036"/>
    <lineage>
        <taxon>Eukaryota</taxon>
        <taxon>Metazoa</taxon>
        <taxon>Ecdysozoa</taxon>
        <taxon>Arthropoda</taxon>
        <taxon>Crustacea</taxon>
        <taxon>Multicrustacea</taxon>
        <taxon>Hexanauplia</taxon>
        <taxon>Copepoda</taxon>
        <taxon>Siphonostomatoida</taxon>
        <taxon>Caligidae</taxon>
        <taxon>Lepeophtheirus</taxon>
    </lineage>
</organism>
<evidence type="ECO:0000313" key="5">
    <source>
        <dbReference type="EMBL" id="CAF2951121.1"/>
    </source>
</evidence>
<name>A0A7R8CW90_LEPSM</name>
<accession>A0A7R8CW90</accession>
<proteinExistence type="predicted"/>